<name>A0A6M3IDD9_9ZZZZ</name>
<accession>A0A6M3IDD9</accession>
<proteinExistence type="predicted"/>
<dbReference type="EMBL" id="MT141160">
    <property type="protein sequence ID" value="QJA55460.1"/>
    <property type="molecule type" value="Genomic_DNA"/>
</dbReference>
<reference evidence="1" key="1">
    <citation type="submission" date="2020-03" db="EMBL/GenBank/DDBJ databases">
        <title>The deep terrestrial virosphere.</title>
        <authorList>
            <person name="Holmfeldt K."/>
            <person name="Nilsson E."/>
            <person name="Simone D."/>
            <person name="Lopez-Fernandez M."/>
            <person name="Wu X."/>
            <person name="de Brujin I."/>
            <person name="Lundin D."/>
            <person name="Andersson A."/>
            <person name="Bertilsson S."/>
            <person name="Dopson M."/>
        </authorList>
    </citation>
    <scope>NUCLEOTIDE SEQUENCE</scope>
    <source>
        <strain evidence="1">MM415B02046</strain>
    </source>
</reference>
<dbReference type="AlphaFoldDB" id="A0A6M3IDD9"/>
<evidence type="ECO:0000313" key="1">
    <source>
        <dbReference type="EMBL" id="QJA55460.1"/>
    </source>
</evidence>
<organism evidence="1">
    <name type="scientific">viral metagenome</name>
    <dbReference type="NCBI Taxonomy" id="1070528"/>
    <lineage>
        <taxon>unclassified sequences</taxon>
        <taxon>metagenomes</taxon>
        <taxon>organismal metagenomes</taxon>
    </lineage>
</organism>
<protein>
    <submittedName>
        <fullName evidence="1">Uncharacterized protein</fullName>
    </submittedName>
</protein>
<gene>
    <name evidence="1" type="ORF">MM415B02046_0010</name>
</gene>
<sequence>MRRFGKFTTAVLLTAVTAAWGLTSISAYKTFTREVLTSSDLNSSFSTVITGVNNLIAIHPGDSTLTTRGVFDSLDAYPGPNLNILRTVVFRDNQDSLVVPGRISGDTVKVDDQLWIGMSAPIVGWSGGTTAGTRLNFGSLVRADSLRTDSLTAQNATVRGVFSAGSTIAMSALRDTVGAIISDSASAGATVVDTTATIAIPFSAGTSAAPAIYKTGDTNTGIYFSGADAIDIVAGGARGLKVQKGATIDTTTVMSPVFSVPYTAVFGDKILMGNDDYIGLSSATRIRFADDTVDSVVLEGASNIYNSLANLSITGTAGQGGSDSYDVFMAAKPGSGGGTNTGIWFASWSTSAQVGFGVNYLGDLMPSGNKARDSGSAAAAWDDVYADDFQNVADWPHFDDRDDLALLRAIEDSTATHPLTGYRLVKDSTLPREILARWDKKGTHRRVRAVGDTIEVAHEVGDVQYAPDGAPFISLGPAISLTQGAVRQLSAKVDSLTAVTDSLGAEIRQRDVAFAALEARVAKLEGR</sequence>